<evidence type="ECO:0000313" key="1">
    <source>
        <dbReference type="EMBL" id="VDM26835.1"/>
    </source>
</evidence>
<sequence length="445" mass="50633">MSRNMLLEELLSTVRGRKAFLAKLSAMVQSALSKDAALLLNWIATQRLNNARQNHIRSVLLMLQMANERFENSRLRNDVKTIVDEIVAEKLYRSWCDSNTAILVSLLNDYGIRPSLSDIELLATIHKFGWLTIRPLAALLAKLLTEKALNDISGRMVEVSDLLKTNRRLRLELWRAFVKISLQTYIDMKLLRMAANDLRDCDEYIMQSILWLLFDNAEVVLRDEECLGLMTCFMEELDGGNISLRTEICEDLIHLLNMKLHLTNINLNWISNRAQRESIESKRIALRGLLVACLSTEKILEVGAALLQDEELVVREESAAILSGIVQPGDLRSPLNAQVVLWLIVERFPSLGDVIFRQAIVPETSDNRLFDACVLNPYVENNPIGIQHFDVLETVGIHILTSLCYISPLRATIRVDSENGYTVADQMLAGLRDFQFYCRDPVMSF</sequence>
<name>A0A183TZW7_TOXCA</name>
<dbReference type="EMBL" id="UYWY01001492">
    <property type="protein sequence ID" value="VDM26835.1"/>
    <property type="molecule type" value="Genomic_DNA"/>
</dbReference>
<evidence type="ECO:0000313" key="2">
    <source>
        <dbReference type="Proteomes" id="UP000050794"/>
    </source>
</evidence>
<dbReference type="Proteomes" id="UP000050794">
    <property type="component" value="Unassembled WGS sequence"/>
</dbReference>
<organism evidence="2 3">
    <name type="scientific">Toxocara canis</name>
    <name type="common">Canine roundworm</name>
    <dbReference type="NCBI Taxonomy" id="6265"/>
    <lineage>
        <taxon>Eukaryota</taxon>
        <taxon>Metazoa</taxon>
        <taxon>Ecdysozoa</taxon>
        <taxon>Nematoda</taxon>
        <taxon>Chromadorea</taxon>
        <taxon>Rhabditida</taxon>
        <taxon>Spirurina</taxon>
        <taxon>Ascaridomorpha</taxon>
        <taxon>Ascaridoidea</taxon>
        <taxon>Toxocaridae</taxon>
        <taxon>Toxocara</taxon>
    </lineage>
</organism>
<dbReference type="AlphaFoldDB" id="A0A183TZW7"/>
<reference evidence="3" key="1">
    <citation type="submission" date="2016-06" db="UniProtKB">
        <authorList>
            <consortium name="WormBaseParasite"/>
        </authorList>
    </citation>
    <scope>IDENTIFICATION</scope>
</reference>
<dbReference type="WBParaSite" id="TCNE_0000178701-mRNA-1">
    <property type="protein sequence ID" value="TCNE_0000178701-mRNA-1"/>
    <property type="gene ID" value="TCNE_0000178701"/>
</dbReference>
<evidence type="ECO:0000313" key="3">
    <source>
        <dbReference type="WBParaSite" id="TCNE_0000178701-mRNA-1"/>
    </source>
</evidence>
<keyword evidence="2" id="KW-1185">Reference proteome</keyword>
<accession>A0A183TZW7</accession>
<reference evidence="1 2" key="2">
    <citation type="submission" date="2018-11" db="EMBL/GenBank/DDBJ databases">
        <authorList>
            <consortium name="Pathogen Informatics"/>
        </authorList>
    </citation>
    <scope>NUCLEOTIDE SEQUENCE [LARGE SCALE GENOMIC DNA]</scope>
</reference>
<protein>
    <submittedName>
        <fullName evidence="3">Cnd3 domain-containing protein</fullName>
    </submittedName>
</protein>
<proteinExistence type="predicted"/>
<gene>
    <name evidence="1" type="ORF">TCNE_LOCUS1787</name>
</gene>